<dbReference type="InterPro" id="IPR010730">
    <property type="entry name" value="HET"/>
</dbReference>
<dbReference type="Proteomes" id="UP001642406">
    <property type="component" value="Unassembled WGS sequence"/>
</dbReference>
<feature type="domain" description="NACHT" evidence="2">
    <location>
        <begin position="253"/>
        <end position="401"/>
    </location>
</feature>
<evidence type="ECO:0000313" key="4">
    <source>
        <dbReference type="Proteomes" id="UP001642406"/>
    </source>
</evidence>
<keyword evidence="4" id="KW-1185">Reference proteome</keyword>
<dbReference type="EMBL" id="CAWUHC010000089">
    <property type="protein sequence ID" value="CAK7230690.1"/>
    <property type="molecule type" value="Genomic_DNA"/>
</dbReference>
<proteinExistence type="predicted"/>
<sequence length="401" mass="46057">MHLLHNDNGKLTLAKNVNESTAAYAILSHTWGDDAQEVLFEDMAQDNLDRAKSKAGFEKVQFCVERAKEAGLSYSWIDTCCINKADAVELNRSINSMFRWYRHAKRCYVYLSDVSVSSRELVYEITTIPMDALSSYEKSRFSDAQRFNWINSRDTKEEEDIAYCLLGLFDVSMPLVYGEGKDKAIRRLQKEIEEKLPPLNPRDKDCVRDLRLLDPRDDKTRIQETKGGLFQDAYRWILENNSFRQWRSGPQGRVLWIRGDPGKGKTMLLCGIIDELEPSNTCLSYFFCQATNEQLNHATAVLRGLIYMLVLQRPALISHIRRKYDDAGKRLFEEINAWQALCKILTDMLADEQAANAVLLVDALDECTSGLPELLQFICKPSGAKWVVSSRNWPNIEQWNS</sequence>
<gene>
    <name evidence="3" type="ORF">SBRCBS47491_007671</name>
</gene>
<protein>
    <recommendedName>
        <fullName evidence="2">NACHT domain-containing protein</fullName>
    </recommendedName>
</protein>
<dbReference type="Pfam" id="PF24883">
    <property type="entry name" value="NPHP3_N"/>
    <property type="match status" value="1"/>
</dbReference>
<dbReference type="Pfam" id="PF06985">
    <property type="entry name" value="HET"/>
    <property type="match status" value="1"/>
</dbReference>
<dbReference type="InterPro" id="IPR007111">
    <property type="entry name" value="NACHT_NTPase"/>
</dbReference>
<evidence type="ECO:0000256" key="1">
    <source>
        <dbReference type="ARBA" id="ARBA00022737"/>
    </source>
</evidence>
<evidence type="ECO:0000259" key="2">
    <source>
        <dbReference type="PROSITE" id="PS50837"/>
    </source>
</evidence>
<reference evidence="3 4" key="1">
    <citation type="submission" date="2024-01" db="EMBL/GenBank/DDBJ databases">
        <authorList>
            <person name="Allen C."/>
            <person name="Tagirdzhanova G."/>
        </authorList>
    </citation>
    <scope>NUCLEOTIDE SEQUENCE [LARGE SCALE GENOMIC DNA]</scope>
</reference>
<comment type="caution">
    <text evidence="3">The sequence shown here is derived from an EMBL/GenBank/DDBJ whole genome shotgun (WGS) entry which is preliminary data.</text>
</comment>
<accession>A0ABP0CHZ0</accession>
<keyword evidence="1" id="KW-0677">Repeat</keyword>
<evidence type="ECO:0000313" key="3">
    <source>
        <dbReference type="EMBL" id="CAK7230690.1"/>
    </source>
</evidence>
<dbReference type="InterPro" id="IPR056884">
    <property type="entry name" value="NPHP3-like_N"/>
</dbReference>
<dbReference type="SUPFAM" id="SSF52540">
    <property type="entry name" value="P-loop containing nucleoside triphosphate hydrolases"/>
    <property type="match status" value="1"/>
</dbReference>
<name>A0ABP0CHZ0_9PEZI</name>
<dbReference type="PANTHER" id="PTHR10622">
    <property type="entry name" value="HET DOMAIN-CONTAINING PROTEIN"/>
    <property type="match status" value="1"/>
</dbReference>
<organism evidence="3 4">
    <name type="scientific">Sporothrix bragantina</name>
    <dbReference type="NCBI Taxonomy" id="671064"/>
    <lineage>
        <taxon>Eukaryota</taxon>
        <taxon>Fungi</taxon>
        <taxon>Dikarya</taxon>
        <taxon>Ascomycota</taxon>
        <taxon>Pezizomycotina</taxon>
        <taxon>Sordariomycetes</taxon>
        <taxon>Sordariomycetidae</taxon>
        <taxon>Ophiostomatales</taxon>
        <taxon>Ophiostomataceae</taxon>
        <taxon>Sporothrix</taxon>
    </lineage>
</organism>
<dbReference type="PANTHER" id="PTHR10622:SF11">
    <property type="entry name" value="HET-DOMAIN-CONTAINING PROTEIN"/>
    <property type="match status" value="1"/>
</dbReference>
<dbReference type="Gene3D" id="3.40.50.300">
    <property type="entry name" value="P-loop containing nucleotide triphosphate hydrolases"/>
    <property type="match status" value="1"/>
</dbReference>
<dbReference type="PROSITE" id="PS50837">
    <property type="entry name" value="NACHT"/>
    <property type="match status" value="1"/>
</dbReference>
<dbReference type="InterPro" id="IPR027417">
    <property type="entry name" value="P-loop_NTPase"/>
</dbReference>